<dbReference type="AlphaFoldDB" id="A0A9P1E774"/>
<dbReference type="InterPro" id="IPR053151">
    <property type="entry name" value="RNase_H-like"/>
</dbReference>
<dbReference type="PANTHER" id="PTHR47723">
    <property type="entry name" value="OS05G0353850 PROTEIN"/>
    <property type="match status" value="1"/>
</dbReference>
<dbReference type="OrthoDB" id="1001083at2759"/>
<feature type="domain" description="RNase H type-1" evidence="1">
    <location>
        <begin position="2"/>
        <end position="97"/>
    </location>
</feature>
<dbReference type="InterPro" id="IPR012337">
    <property type="entry name" value="RNaseH-like_sf"/>
</dbReference>
<evidence type="ECO:0000313" key="2">
    <source>
        <dbReference type="EMBL" id="CAH9083497.1"/>
    </source>
</evidence>
<keyword evidence="3" id="KW-1185">Reference proteome</keyword>
<dbReference type="InterPro" id="IPR002156">
    <property type="entry name" value="RNaseH_domain"/>
</dbReference>
<dbReference type="PANTHER" id="PTHR47723:SF19">
    <property type="entry name" value="POLYNUCLEOTIDYL TRANSFERASE, RIBONUCLEASE H-LIKE SUPERFAMILY PROTEIN"/>
    <property type="match status" value="1"/>
</dbReference>
<dbReference type="GO" id="GO:0003676">
    <property type="term" value="F:nucleic acid binding"/>
    <property type="evidence" value="ECO:0007669"/>
    <property type="project" value="InterPro"/>
</dbReference>
<dbReference type="GO" id="GO:0004523">
    <property type="term" value="F:RNA-DNA hybrid ribonuclease activity"/>
    <property type="evidence" value="ECO:0007669"/>
    <property type="project" value="InterPro"/>
</dbReference>
<evidence type="ECO:0000259" key="1">
    <source>
        <dbReference type="Pfam" id="PF13456"/>
    </source>
</evidence>
<dbReference type="CDD" id="cd06222">
    <property type="entry name" value="RNase_H_like"/>
    <property type="match status" value="1"/>
</dbReference>
<name>A0A9P1E774_CUSEU</name>
<dbReference type="InterPro" id="IPR044730">
    <property type="entry name" value="RNase_H-like_dom_plant"/>
</dbReference>
<gene>
    <name evidence="2" type="ORF">CEURO_LOCUS8609</name>
</gene>
<accession>A0A9P1E774</accession>
<reference evidence="2" key="1">
    <citation type="submission" date="2022-07" db="EMBL/GenBank/DDBJ databases">
        <authorList>
            <person name="Macas J."/>
            <person name="Novak P."/>
            <person name="Neumann P."/>
        </authorList>
    </citation>
    <scope>NUCLEOTIDE SEQUENCE</scope>
</reference>
<dbReference type="EMBL" id="CAMAPE010000017">
    <property type="protein sequence ID" value="CAH9083497.1"/>
    <property type="molecule type" value="Genomic_DNA"/>
</dbReference>
<proteinExistence type="predicted"/>
<protein>
    <recommendedName>
        <fullName evidence="1">RNase H type-1 domain-containing protein</fullName>
    </recommendedName>
</protein>
<evidence type="ECO:0000313" key="3">
    <source>
        <dbReference type="Proteomes" id="UP001152484"/>
    </source>
</evidence>
<dbReference type="Proteomes" id="UP001152484">
    <property type="component" value="Unassembled WGS sequence"/>
</dbReference>
<organism evidence="2 3">
    <name type="scientific">Cuscuta europaea</name>
    <name type="common">European dodder</name>
    <dbReference type="NCBI Taxonomy" id="41803"/>
    <lineage>
        <taxon>Eukaryota</taxon>
        <taxon>Viridiplantae</taxon>
        <taxon>Streptophyta</taxon>
        <taxon>Embryophyta</taxon>
        <taxon>Tracheophyta</taxon>
        <taxon>Spermatophyta</taxon>
        <taxon>Magnoliopsida</taxon>
        <taxon>eudicotyledons</taxon>
        <taxon>Gunneridae</taxon>
        <taxon>Pentapetalae</taxon>
        <taxon>asterids</taxon>
        <taxon>lamiids</taxon>
        <taxon>Solanales</taxon>
        <taxon>Convolvulaceae</taxon>
        <taxon>Cuscuteae</taxon>
        <taxon>Cuscuta</taxon>
        <taxon>Cuscuta subgen. Cuscuta</taxon>
    </lineage>
</organism>
<dbReference type="Pfam" id="PF13456">
    <property type="entry name" value="RVT_3"/>
    <property type="match status" value="1"/>
</dbReference>
<dbReference type="SUPFAM" id="SSF53098">
    <property type="entry name" value="Ribonuclease H-like"/>
    <property type="match status" value="1"/>
</dbReference>
<sequence>MRSRSGDFLFALHFPISATSAFEAEFFAHYKSVSWAIDNGYQSFEPESDSHEVMKAIEDTNLAGRWKKMALELRRWMAENGISFRHVLRDVNWPAHFMSILYSNDFIIFDSIRQVPVNIRRSLLIDQLGLSYFRICLFSPVNLGKL</sequence>
<comment type="caution">
    <text evidence="2">The sequence shown here is derived from an EMBL/GenBank/DDBJ whole genome shotgun (WGS) entry which is preliminary data.</text>
</comment>